<protein>
    <recommendedName>
        <fullName evidence="9">Guanine nucleotide-binding protein subunit beta-like protein</fullName>
    </recommendedName>
</protein>
<sequence>MLRNLSSAHDGPVWALQRTAEVPEAVASAGADGMVKLWDARQVKPAGQVQTGNAVYALAMSRGTLISSGYDGIVQLWDIRMGSVSLAASLQAHRAPVRALVVESKTVWSGSTDGTVRCWDLDHLLKPRARITSGLSNRQAFEHYVSSGVIENDLSEENI</sequence>
<comment type="caution">
    <text evidence="7">The sequence shown here is derived from an EMBL/GenBank/DDBJ whole genome shotgun (WGS) entry which is preliminary data.</text>
</comment>
<dbReference type="PANTHER" id="PTHR22842">
    <property type="entry name" value="WD40 REPEAT PROTEIN"/>
    <property type="match status" value="1"/>
</dbReference>
<evidence type="ECO:0000313" key="8">
    <source>
        <dbReference type="Proteomes" id="UP001515480"/>
    </source>
</evidence>
<dbReference type="EMBL" id="JBGBPQ010000011">
    <property type="protein sequence ID" value="KAL1515460.1"/>
    <property type="molecule type" value="Genomic_DNA"/>
</dbReference>
<dbReference type="GO" id="GO:0000398">
    <property type="term" value="P:mRNA splicing, via spliceosome"/>
    <property type="evidence" value="ECO:0007669"/>
    <property type="project" value="TreeGrafter"/>
</dbReference>
<accession>A0AB34JAJ8</accession>
<dbReference type="Proteomes" id="UP001515480">
    <property type="component" value="Unassembled WGS sequence"/>
</dbReference>
<dbReference type="InterPro" id="IPR001680">
    <property type="entry name" value="WD40_rpt"/>
</dbReference>
<evidence type="ECO:0000256" key="3">
    <source>
        <dbReference type="ARBA" id="ARBA00022574"/>
    </source>
</evidence>
<dbReference type="SMART" id="SM00320">
    <property type="entry name" value="WD40"/>
    <property type="match status" value="3"/>
</dbReference>
<feature type="repeat" description="WD" evidence="6">
    <location>
        <begin position="6"/>
        <end position="48"/>
    </location>
</feature>
<proteinExistence type="inferred from homology"/>
<evidence type="ECO:0000256" key="1">
    <source>
        <dbReference type="ARBA" id="ARBA00004496"/>
    </source>
</evidence>
<comment type="subcellular location">
    <subcellularLocation>
        <location evidence="1">Cytoplasm</location>
    </subcellularLocation>
</comment>
<dbReference type="Pfam" id="PF00400">
    <property type="entry name" value="WD40"/>
    <property type="match status" value="3"/>
</dbReference>
<comment type="similarity">
    <text evidence="5">Belongs to the WD repeat MORG1 family.</text>
</comment>
<gene>
    <name evidence="7" type="ORF">AB1Y20_002084</name>
</gene>
<dbReference type="Gene3D" id="2.130.10.10">
    <property type="entry name" value="YVTN repeat-like/Quinoprotein amine dehydrogenase"/>
    <property type="match status" value="1"/>
</dbReference>
<dbReference type="PROSITE" id="PS50294">
    <property type="entry name" value="WD_REPEATS_REGION"/>
    <property type="match status" value="1"/>
</dbReference>
<evidence type="ECO:0000256" key="5">
    <source>
        <dbReference type="ARBA" id="ARBA00038145"/>
    </source>
</evidence>
<reference evidence="7 8" key="1">
    <citation type="journal article" date="2024" name="Science">
        <title>Giant polyketide synthase enzymes in the biosynthesis of giant marine polyether toxins.</title>
        <authorList>
            <person name="Fallon T.R."/>
            <person name="Shende V.V."/>
            <person name="Wierzbicki I.H."/>
            <person name="Pendleton A.L."/>
            <person name="Watervoot N.F."/>
            <person name="Auber R.P."/>
            <person name="Gonzalez D.J."/>
            <person name="Wisecaver J.H."/>
            <person name="Moore B.S."/>
        </authorList>
    </citation>
    <scope>NUCLEOTIDE SEQUENCE [LARGE SCALE GENOMIC DNA]</scope>
    <source>
        <strain evidence="7 8">12B1</strain>
    </source>
</reference>
<keyword evidence="8" id="KW-1185">Reference proteome</keyword>
<keyword evidence="2" id="KW-0963">Cytoplasm</keyword>
<dbReference type="GO" id="GO:0071013">
    <property type="term" value="C:catalytic step 2 spliceosome"/>
    <property type="evidence" value="ECO:0007669"/>
    <property type="project" value="TreeGrafter"/>
</dbReference>
<evidence type="ECO:0000256" key="4">
    <source>
        <dbReference type="ARBA" id="ARBA00022737"/>
    </source>
</evidence>
<dbReference type="SUPFAM" id="SSF50978">
    <property type="entry name" value="WD40 repeat-like"/>
    <property type="match status" value="1"/>
</dbReference>
<evidence type="ECO:0000313" key="7">
    <source>
        <dbReference type="EMBL" id="KAL1515460.1"/>
    </source>
</evidence>
<dbReference type="InterPro" id="IPR015943">
    <property type="entry name" value="WD40/YVTN_repeat-like_dom_sf"/>
</dbReference>
<dbReference type="GO" id="GO:0005737">
    <property type="term" value="C:cytoplasm"/>
    <property type="evidence" value="ECO:0007669"/>
    <property type="project" value="UniProtKB-SubCell"/>
</dbReference>
<dbReference type="InterPro" id="IPR051980">
    <property type="entry name" value="WD_repeat_MORG1"/>
</dbReference>
<keyword evidence="3 6" id="KW-0853">WD repeat</keyword>
<dbReference type="AlphaFoldDB" id="A0AB34JAJ8"/>
<dbReference type="InterPro" id="IPR020472">
    <property type="entry name" value="WD40_PAC1"/>
</dbReference>
<dbReference type="PROSITE" id="PS50082">
    <property type="entry name" value="WD_REPEATS_2"/>
    <property type="match status" value="3"/>
</dbReference>
<dbReference type="PANTHER" id="PTHR22842:SF3">
    <property type="entry name" value="WD REPEAT DOMAIN-CONTAINING PROTEIN 83"/>
    <property type="match status" value="1"/>
</dbReference>
<dbReference type="InterPro" id="IPR036322">
    <property type="entry name" value="WD40_repeat_dom_sf"/>
</dbReference>
<dbReference type="PRINTS" id="PR00320">
    <property type="entry name" value="GPROTEINBRPT"/>
</dbReference>
<evidence type="ECO:0000256" key="2">
    <source>
        <dbReference type="ARBA" id="ARBA00022490"/>
    </source>
</evidence>
<name>A0AB34JAJ8_PRYPA</name>
<evidence type="ECO:0008006" key="9">
    <source>
        <dbReference type="Google" id="ProtNLM"/>
    </source>
</evidence>
<feature type="repeat" description="WD" evidence="6">
    <location>
        <begin position="90"/>
        <end position="122"/>
    </location>
</feature>
<organism evidence="7 8">
    <name type="scientific">Prymnesium parvum</name>
    <name type="common">Toxic golden alga</name>
    <dbReference type="NCBI Taxonomy" id="97485"/>
    <lineage>
        <taxon>Eukaryota</taxon>
        <taxon>Haptista</taxon>
        <taxon>Haptophyta</taxon>
        <taxon>Prymnesiophyceae</taxon>
        <taxon>Prymnesiales</taxon>
        <taxon>Prymnesiaceae</taxon>
        <taxon>Prymnesium</taxon>
    </lineage>
</organism>
<feature type="repeat" description="WD" evidence="6">
    <location>
        <begin position="65"/>
        <end position="87"/>
    </location>
</feature>
<evidence type="ECO:0000256" key="6">
    <source>
        <dbReference type="PROSITE-ProRule" id="PRU00221"/>
    </source>
</evidence>
<keyword evidence="4" id="KW-0677">Repeat</keyword>